<dbReference type="GO" id="GO:0030170">
    <property type="term" value="F:pyridoxal phosphate binding"/>
    <property type="evidence" value="ECO:0007669"/>
    <property type="project" value="InterPro"/>
</dbReference>
<dbReference type="AlphaFoldDB" id="D2R9D4"/>
<dbReference type="CDD" id="cd00609">
    <property type="entry name" value="AAT_like"/>
    <property type="match status" value="1"/>
</dbReference>
<dbReference type="Gene3D" id="3.90.1150.10">
    <property type="entry name" value="Aspartate Aminotransferase, domain 1"/>
    <property type="match status" value="1"/>
</dbReference>
<dbReference type="OrthoDB" id="9766445at2"/>
<name>D2R9D4_PIRSD</name>
<dbReference type="PANTHER" id="PTHR11879:SF22">
    <property type="entry name" value="ASPARTATE AMINOTRANSFERASE, MITOCHONDRIAL"/>
    <property type="match status" value="1"/>
</dbReference>
<dbReference type="GO" id="GO:0033585">
    <property type="term" value="P:L-phenylalanine biosynthetic process from chorismate via phenylpyruvate"/>
    <property type="evidence" value="ECO:0007669"/>
    <property type="project" value="TreeGrafter"/>
</dbReference>
<evidence type="ECO:0000256" key="6">
    <source>
        <dbReference type="ARBA" id="ARBA00022898"/>
    </source>
</evidence>
<dbReference type="FunFam" id="3.40.640.10:FF:000015">
    <property type="entry name" value="Aspartate aminotransferase"/>
    <property type="match status" value="1"/>
</dbReference>
<keyword evidence="5 8" id="KW-0808">Transferase</keyword>
<comment type="similarity">
    <text evidence="2">Belongs to the class-I pyridoxal-phosphate-dependent aminotransferase family.</text>
</comment>
<protein>
    <submittedName>
        <fullName evidence="8">Aspartate transaminase</fullName>
        <ecNumber evidence="8">2.6.1.1</ecNumber>
    </submittedName>
</protein>
<dbReference type="GO" id="GO:0004838">
    <property type="term" value="F:L-tyrosine-2-oxoglutarate transaminase activity"/>
    <property type="evidence" value="ECO:0007669"/>
    <property type="project" value="TreeGrafter"/>
</dbReference>
<dbReference type="NCBIfam" id="NF006719">
    <property type="entry name" value="PRK09257.1"/>
    <property type="match status" value="1"/>
</dbReference>
<dbReference type="GO" id="GO:0004069">
    <property type="term" value="F:L-aspartate:2-oxoglutarate aminotransferase activity"/>
    <property type="evidence" value="ECO:0007669"/>
    <property type="project" value="UniProtKB-EC"/>
</dbReference>
<comment type="cofactor">
    <cofactor evidence="1">
        <name>pyridoxal 5'-phosphate</name>
        <dbReference type="ChEBI" id="CHEBI:597326"/>
    </cofactor>
</comment>
<dbReference type="Pfam" id="PF00155">
    <property type="entry name" value="Aminotran_1_2"/>
    <property type="match status" value="1"/>
</dbReference>
<dbReference type="SUPFAM" id="SSF53383">
    <property type="entry name" value="PLP-dependent transferases"/>
    <property type="match status" value="1"/>
</dbReference>
<evidence type="ECO:0000256" key="1">
    <source>
        <dbReference type="ARBA" id="ARBA00001933"/>
    </source>
</evidence>
<dbReference type="PRINTS" id="PR00799">
    <property type="entry name" value="TRANSAMINASE"/>
</dbReference>
<evidence type="ECO:0000256" key="3">
    <source>
        <dbReference type="ARBA" id="ARBA00011738"/>
    </source>
</evidence>
<evidence type="ECO:0000256" key="2">
    <source>
        <dbReference type="ARBA" id="ARBA00007441"/>
    </source>
</evidence>
<dbReference type="Gene3D" id="3.40.640.10">
    <property type="entry name" value="Type I PLP-dependent aspartate aminotransferase-like (Major domain)"/>
    <property type="match status" value="1"/>
</dbReference>
<dbReference type="KEGG" id="psl:Psta_3019"/>
<dbReference type="GO" id="GO:0042802">
    <property type="term" value="F:identical protein binding"/>
    <property type="evidence" value="ECO:0007669"/>
    <property type="project" value="TreeGrafter"/>
</dbReference>
<accession>D2R9D4</accession>
<dbReference type="GO" id="GO:0005829">
    <property type="term" value="C:cytosol"/>
    <property type="evidence" value="ECO:0007669"/>
    <property type="project" value="TreeGrafter"/>
</dbReference>
<evidence type="ECO:0000256" key="4">
    <source>
        <dbReference type="ARBA" id="ARBA00022576"/>
    </source>
</evidence>
<keyword evidence="6" id="KW-0663">Pyridoxal phosphate</keyword>
<dbReference type="InterPro" id="IPR015422">
    <property type="entry name" value="PyrdxlP-dep_Trfase_small"/>
</dbReference>
<comment type="subunit">
    <text evidence="3">Homodimer.</text>
</comment>
<feature type="domain" description="Aminotransferase class I/classII large" evidence="7">
    <location>
        <begin position="27"/>
        <end position="393"/>
    </location>
</feature>
<evidence type="ECO:0000259" key="7">
    <source>
        <dbReference type="Pfam" id="PF00155"/>
    </source>
</evidence>
<organism evidence="8 9">
    <name type="scientific">Pirellula staleyi (strain ATCC 27377 / DSM 6068 / ICPB 4128)</name>
    <name type="common">Pirella staleyi</name>
    <dbReference type="NCBI Taxonomy" id="530564"/>
    <lineage>
        <taxon>Bacteria</taxon>
        <taxon>Pseudomonadati</taxon>
        <taxon>Planctomycetota</taxon>
        <taxon>Planctomycetia</taxon>
        <taxon>Pirellulales</taxon>
        <taxon>Pirellulaceae</taxon>
        <taxon>Pirellula</taxon>
    </lineage>
</organism>
<dbReference type="InterPro" id="IPR015421">
    <property type="entry name" value="PyrdxlP-dep_Trfase_major"/>
</dbReference>
<evidence type="ECO:0000256" key="5">
    <source>
        <dbReference type="ARBA" id="ARBA00022679"/>
    </source>
</evidence>
<gene>
    <name evidence="8" type="ordered locus">Psta_3019</name>
</gene>
<proteinExistence type="inferred from homology"/>
<dbReference type="InterPro" id="IPR015424">
    <property type="entry name" value="PyrdxlP-dep_Trfase"/>
</dbReference>
<dbReference type="PANTHER" id="PTHR11879">
    <property type="entry name" value="ASPARTATE AMINOTRANSFERASE"/>
    <property type="match status" value="1"/>
</dbReference>
<sequence length="397" mass="43056">MFDLLPMAPPDSILGLGEAFKKDPNPKKINLSVGVYKDEQGQTPILASVKEAERRILESEKSKGYLSIEGLADYGREVQNLLFGADHEIAVAKRAVTAQTPGGTGSLRVAADFLRKHFANSTVWCSKPTWANHQAIFQAAGLAVGSYAYIDAAGQGLDFAAMMESLEKVPAGDVVLLHACCHNPTGIDPTPEQWKEIADLVDRRKLLPLVDFAYQGFGDGLTEDATGLRELARPGRELLVCSSFSKNFGLYSERVGALTVVAGSADAAERALSQVRISIRVNYSNPPQHGAAVVATVLGDPALRQQWEDELTAMRSRIKSMRTLFVATMKKLAPQKDFSFIERQRGMFSFSGLTNMQVDELRTKYAVYVVGNGGRINVAGMTPSNMAPMCEAIAAVL</sequence>
<dbReference type="InterPro" id="IPR000796">
    <property type="entry name" value="Asp_trans"/>
</dbReference>
<dbReference type="InterPro" id="IPR004839">
    <property type="entry name" value="Aminotransferase_I/II_large"/>
</dbReference>
<reference evidence="8 9" key="1">
    <citation type="journal article" date="2009" name="Stand. Genomic Sci.">
        <title>Complete genome sequence of Pirellula staleyi type strain (ATCC 27377).</title>
        <authorList>
            <person name="Clum A."/>
            <person name="Tindall B.J."/>
            <person name="Sikorski J."/>
            <person name="Ivanova N."/>
            <person name="Mavrommatis K."/>
            <person name="Lucas S."/>
            <person name="Glavina del Rio T."/>
            <person name="Nolan M."/>
            <person name="Chen F."/>
            <person name="Tice H."/>
            <person name="Pitluck S."/>
            <person name="Cheng J.F."/>
            <person name="Chertkov O."/>
            <person name="Brettin T."/>
            <person name="Han C."/>
            <person name="Detter J.C."/>
            <person name="Kuske C."/>
            <person name="Bruce D."/>
            <person name="Goodwin L."/>
            <person name="Ovchinikova G."/>
            <person name="Pati A."/>
            <person name="Mikhailova N."/>
            <person name="Chen A."/>
            <person name="Palaniappan K."/>
            <person name="Land M."/>
            <person name="Hauser L."/>
            <person name="Chang Y.J."/>
            <person name="Jeffries C.D."/>
            <person name="Chain P."/>
            <person name="Rohde M."/>
            <person name="Goker M."/>
            <person name="Bristow J."/>
            <person name="Eisen J.A."/>
            <person name="Markowitz V."/>
            <person name="Hugenholtz P."/>
            <person name="Kyrpides N.C."/>
            <person name="Klenk H.P."/>
            <person name="Lapidus A."/>
        </authorList>
    </citation>
    <scope>NUCLEOTIDE SEQUENCE [LARGE SCALE GENOMIC DNA]</scope>
    <source>
        <strain evidence="9">ATCC 27377 / DSM 6068 / ICPB 4128</strain>
    </source>
</reference>
<evidence type="ECO:0000313" key="9">
    <source>
        <dbReference type="Proteomes" id="UP000001887"/>
    </source>
</evidence>
<evidence type="ECO:0000313" key="8">
    <source>
        <dbReference type="EMBL" id="ADB17684.1"/>
    </source>
</evidence>
<dbReference type="eggNOG" id="COG1448">
    <property type="taxonomic scope" value="Bacteria"/>
</dbReference>
<dbReference type="EC" id="2.6.1.1" evidence="8"/>
<dbReference type="STRING" id="530564.Psta_3019"/>
<keyword evidence="4 8" id="KW-0032">Aminotransferase</keyword>
<dbReference type="EMBL" id="CP001848">
    <property type="protein sequence ID" value="ADB17684.1"/>
    <property type="molecule type" value="Genomic_DNA"/>
</dbReference>
<keyword evidence="9" id="KW-1185">Reference proteome</keyword>
<dbReference type="HOGENOM" id="CLU_032440_1_2_0"/>
<dbReference type="Proteomes" id="UP000001887">
    <property type="component" value="Chromosome"/>
</dbReference>